<accession>A0A2U2RGZ1</accession>
<proteinExistence type="predicted"/>
<protein>
    <submittedName>
        <fullName evidence="2">Cell division protein ZipA</fullName>
    </submittedName>
</protein>
<sequence length="46" mass="5186">MDDRDERSARPSDQEDPFDDIPRSGSSRPRAPRPGAPRRPAPRSRA</sequence>
<feature type="region of interest" description="Disordered" evidence="1">
    <location>
        <begin position="1"/>
        <end position="46"/>
    </location>
</feature>
<organism evidence="2 3">
    <name type="scientific">Brachybacterium endophyticum</name>
    <dbReference type="NCBI Taxonomy" id="2182385"/>
    <lineage>
        <taxon>Bacteria</taxon>
        <taxon>Bacillati</taxon>
        <taxon>Actinomycetota</taxon>
        <taxon>Actinomycetes</taxon>
        <taxon>Micrococcales</taxon>
        <taxon>Dermabacteraceae</taxon>
        <taxon>Brachybacterium</taxon>
    </lineage>
</organism>
<gene>
    <name evidence="2" type="ORF">DEO23_13725</name>
</gene>
<evidence type="ECO:0000313" key="3">
    <source>
        <dbReference type="Proteomes" id="UP000245590"/>
    </source>
</evidence>
<dbReference type="EMBL" id="QFKX01000006">
    <property type="protein sequence ID" value="PWH05139.1"/>
    <property type="molecule type" value="Genomic_DNA"/>
</dbReference>
<dbReference type="GO" id="GO:0051301">
    <property type="term" value="P:cell division"/>
    <property type="evidence" value="ECO:0007669"/>
    <property type="project" value="UniProtKB-KW"/>
</dbReference>
<evidence type="ECO:0000256" key="1">
    <source>
        <dbReference type="SAM" id="MobiDB-lite"/>
    </source>
</evidence>
<feature type="compositionally biased region" description="Basic and acidic residues" evidence="1">
    <location>
        <begin position="1"/>
        <end position="13"/>
    </location>
</feature>
<reference evidence="2 3" key="1">
    <citation type="submission" date="2018-05" db="EMBL/GenBank/DDBJ databases">
        <title>Brachybacterium sp. M1HQ-2T, whole genome shotgun sequence.</title>
        <authorList>
            <person name="Tuo L."/>
        </authorList>
    </citation>
    <scope>NUCLEOTIDE SEQUENCE [LARGE SCALE GENOMIC DNA]</scope>
    <source>
        <strain evidence="2 3">M1HQ-2</strain>
    </source>
</reference>
<dbReference type="Proteomes" id="UP000245590">
    <property type="component" value="Unassembled WGS sequence"/>
</dbReference>
<evidence type="ECO:0000313" key="2">
    <source>
        <dbReference type="EMBL" id="PWH05139.1"/>
    </source>
</evidence>
<dbReference type="AlphaFoldDB" id="A0A2U2RGZ1"/>
<comment type="caution">
    <text evidence="2">The sequence shown here is derived from an EMBL/GenBank/DDBJ whole genome shotgun (WGS) entry which is preliminary data.</text>
</comment>
<feature type="non-terminal residue" evidence="2">
    <location>
        <position position="46"/>
    </location>
</feature>
<keyword evidence="3" id="KW-1185">Reference proteome</keyword>
<keyword evidence="2" id="KW-0132">Cell division</keyword>
<name>A0A2U2RGZ1_9MICO</name>
<keyword evidence="2" id="KW-0131">Cell cycle</keyword>